<keyword evidence="8 10" id="KW-0333">Golgi apparatus</keyword>
<comment type="caution">
    <text evidence="12">The sequence shown here is derived from an EMBL/GenBank/DDBJ whole genome shotgun (WGS) entry which is preliminary data.</text>
</comment>
<evidence type="ECO:0000256" key="9">
    <source>
        <dbReference type="ARBA" id="ARBA00023136"/>
    </source>
</evidence>
<proteinExistence type="inferred from homology"/>
<dbReference type="EMBL" id="BGPR01096858">
    <property type="protein sequence ID" value="GBM43506.1"/>
    <property type="molecule type" value="Genomic_DNA"/>
</dbReference>
<sequence length="349" mass="39724">MKKIGRLRIKKVLFAIFFLLTTAVILSKIILQGRPQDDPEIFTLHFTQEPVFQLSNTPVIIPPYSQWTAKPCKEPQPTILAIVHSSPSHLLHRKAIRQTWGSFPPGQNMTIKTVFVVGRSKLPKIQQRLEREAGQHGDIVALEMVDSYTNLTAKHLAGLRWGLKNCPRVAYIMKADDDALIDVRRALKVLQSATLDRNVIACRIVPEGTSPRRSGKWMVTRQDYPYQEYPEYCSGLAYFGTMSALAGMYEAATSDKMPYLWIDDVFLTGFAATHAGVKRLDMSVWFARTEQDIIKWMKNGIGDGHFPWIVAEMSPRHWPTDALSIWNRIKQANNRVPELTTSFNSLEKQ</sequence>
<dbReference type="AlphaFoldDB" id="A0A4Y2FSF4"/>
<keyword evidence="6" id="KW-0735">Signal-anchor</keyword>
<dbReference type="Proteomes" id="UP000499080">
    <property type="component" value="Unassembled WGS sequence"/>
</dbReference>
<protein>
    <recommendedName>
        <fullName evidence="10">Hexosyltransferase</fullName>
        <ecNumber evidence="10">2.4.1.-</ecNumber>
    </recommendedName>
</protein>
<keyword evidence="9" id="KW-0472">Membrane</keyword>
<dbReference type="EMBL" id="BGPR01096846">
    <property type="protein sequence ID" value="GBM43453.1"/>
    <property type="molecule type" value="Genomic_DNA"/>
</dbReference>
<evidence type="ECO:0000256" key="4">
    <source>
        <dbReference type="ARBA" id="ARBA00022679"/>
    </source>
</evidence>
<evidence type="ECO:0000313" key="11">
    <source>
        <dbReference type="EMBL" id="GBM43453.1"/>
    </source>
</evidence>
<comment type="similarity">
    <text evidence="2 10">Belongs to the glycosyltransferase 31 family.</text>
</comment>
<evidence type="ECO:0000256" key="3">
    <source>
        <dbReference type="ARBA" id="ARBA00022676"/>
    </source>
</evidence>
<keyword evidence="4 12" id="KW-0808">Transferase</keyword>
<dbReference type="GO" id="GO:0000139">
    <property type="term" value="C:Golgi membrane"/>
    <property type="evidence" value="ECO:0007669"/>
    <property type="project" value="UniProtKB-SubCell"/>
</dbReference>
<keyword evidence="7" id="KW-1133">Transmembrane helix</keyword>
<dbReference type="EC" id="2.4.1.-" evidence="10"/>
<evidence type="ECO:0000256" key="6">
    <source>
        <dbReference type="ARBA" id="ARBA00022968"/>
    </source>
</evidence>
<keyword evidence="3 10" id="KW-0328">Glycosyltransferase</keyword>
<evidence type="ECO:0000256" key="5">
    <source>
        <dbReference type="ARBA" id="ARBA00022692"/>
    </source>
</evidence>
<evidence type="ECO:0000256" key="2">
    <source>
        <dbReference type="ARBA" id="ARBA00008661"/>
    </source>
</evidence>
<evidence type="ECO:0000256" key="10">
    <source>
        <dbReference type="RuleBase" id="RU363063"/>
    </source>
</evidence>
<evidence type="ECO:0000256" key="8">
    <source>
        <dbReference type="ARBA" id="ARBA00023034"/>
    </source>
</evidence>
<gene>
    <name evidence="12" type="primary">B3GALT5_3</name>
    <name evidence="11" type="synonym">B3GALT5_0</name>
    <name evidence="11" type="ORF">AVEN_102813_1</name>
    <name evidence="12" type="ORF">AVEN_211603_1</name>
</gene>
<dbReference type="Gene3D" id="3.90.550.50">
    <property type="match status" value="1"/>
</dbReference>
<comment type="subcellular location">
    <subcellularLocation>
        <location evidence="1 10">Golgi apparatus membrane</location>
        <topology evidence="1 10">Single-pass type II membrane protein</topology>
    </subcellularLocation>
</comment>
<dbReference type="GO" id="GO:0016758">
    <property type="term" value="F:hexosyltransferase activity"/>
    <property type="evidence" value="ECO:0007669"/>
    <property type="project" value="InterPro"/>
</dbReference>
<evidence type="ECO:0000256" key="7">
    <source>
        <dbReference type="ARBA" id="ARBA00022989"/>
    </source>
</evidence>
<dbReference type="GO" id="GO:0006493">
    <property type="term" value="P:protein O-linked glycosylation"/>
    <property type="evidence" value="ECO:0007669"/>
    <property type="project" value="TreeGrafter"/>
</dbReference>
<evidence type="ECO:0000313" key="12">
    <source>
        <dbReference type="EMBL" id="GBM43506.1"/>
    </source>
</evidence>
<dbReference type="Pfam" id="PF01762">
    <property type="entry name" value="Galactosyl_T"/>
    <property type="match status" value="1"/>
</dbReference>
<name>A0A4Y2FSF4_ARAVE</name>
<keyword evidence="5" id="KW-0812">Transmembrane</keyword>
<accession>A0A4Y2FSF4</accession>
<keyword evidence="13" id="KW-1185">Reference proteome</keyword>
<evidence type="ECO:0000256" key="1">
    <source>
        <dbReference type="ARBA" id="ARBA00004323"/>
    </source>
</evidence>
<dbReference type="PANTHER" id="PTHR11214">
    <property type="entry name" value="BETA-1,3-N-ACETYLGLUCOSAMINYLTRANSFERASE"/>
    <property type="match status" value="1"/>
</dbReference>
<reference evidence="12 13" key="1">
    <citation type="journal article" date="2019" name="Sci. Rep.">
        <title>Orb-weaving spider Araneus ventricosus genome elucidates the spidroin gene catalogue.</title>
        <authorList>
            <person name="Kono N."/>
            <person name="Nakamura H."/>
            <person name="Ohtoshi R."/>
            <person name="Moran D.A.P."/>
            <person name="Shinohara A."/>
            <person name="Yoshida Y."/>
            <person name="Fujiwara M."/>
            <person name="Mori M."/>
            <person name="Tomita M."/>
            <person name="Arakawa K."/>
        </authorList>
    </citation>
    <scope>NUCLEOTIDE SEQUENCE [LARGE SCALE GENOMIC DNA]</scope>
</reference>
<evidence type="ECO:0000313" key="13">
    <source>
        <dbReference type="Proteomes" id="UP000499080"/>
    </source>
</evidence>
<dbReference type="PANTHER" id="PTHR11214:SF376">
    <property type="entry name" value="HEXOSYLTRANSFERASE"/>
    <property type="match status" value="1"/>
</dbReference>
<dbReference type="InterPro" id="IPR002659">
    <property type="entry name" value="Glyco_trans_31"/>
</dbReference>
<dbReference type="OrthoDB" id="115198at2759"/>
<organism evidence="12 13">
    <name type="scientific">Araneus ventricosus</name>
    <name type="common">Orbweaver spider</name>
    <name type="synonym">Epeira ventricosa</name>
    <dbReference type="NCBI Taxonomy" id="182803"/>
    <lineage>
        <taxon>Eukaryota</taxon>
        <taxon>Metazoa</taxon>
        <taxon>Ecdysozoa</taxon>
        <taxon>Arthropoda</taxon>
        <taxon>Chelicerata</taxon>
        <taxon>Arachnida</taxon>
        <taxon>Araneae</taxon>
        <taxon>Araneomorphae</taxon>
        <taxon>Entelegynae</taxon>
        <taxon>Araneoidea</taxon>
        <taxon>Araneidae</taxon>
        <taxon>Araneus</taxon>
    </lineage>
</organism>